<keyword evidence="2" id="KW-0472">Membrane</keyword>
<keyword evidence="2" id="KW-1133">Transmembrane helix</keyword>
<protein>
    <submittedName>
        <fullName evidence="4">VanZ family protein</fullName>
    </submittedName>
</protein>
<name>A0A9X1NQG1_9HYPH</name>
<keyword evidence="5" id="KW-1185">Reference proteome</keyword>
<evidence type="ECO:0000256" key="2">
    <source>
        <dbReference type="SAM" id="Phobius"/>
    </source>
</evidence>
<feature type="transmembrane region" description="Helical" evidence="2">
    <location>
        <begin position="35"/>
        <end position="55"/>
    </location>
</feature>
<dbReference type="RefSeq" id="WP_231813376.1">
    <property type="nucleotide sequence ID" value="NZ_JAJOZR010000004.1"/>
</dbReference>
<evidence type="ECO:0000259" key="3">
    <source>
        <dbReference type="Pfam" id="PF04892"/>
    </source>
</evidence>
<dbReference type="EMBL" id="JAJOZR010000004">
    <property type="protein sequence ID" value="MCD7109020.1"/>
    <property type="molecule type" value="Genomic_DNA"/>
</dbReference>
<dbReference type="Proteomes" id="UP001139089">
    <property type="component" value="Unassembled WGS sequence"/>
</dbReference>
<dbReference type="Pfam" id="PF04892">
    <property type="entry name" value="VanZ"/>
    <property type="match status" value="1"/>
</dbReference>
<feature type="transmembrane region" description="Helical" evidence="2">
    <location>
        <begin position="62"/>
        <end position="79"/>
    </location>
</feature>
<comment type="caution">
    <text evidence="4">The sequence shown here is derived from an EMBL/GenBank/DDBJ whole genome shotgun (WGS) entry which is preliminary data.</text>
</comment>
<dbReference type="InterPro" id="IPR006976">
    <property type="entry name" value="VanZ-like"/>
</dbReference>
<dbReference type="AlphaFoldDB" id="A0A9X1NQG1"/>
<organism evidence="4 5">
    <name type="scientific">Rhizobium quercicola</name>
    <dbReference type="NCBI Taxonomy" id="2901226"/>
    <lineage>
        <taxon>Bacteria</taxon>
        <taxon>Pseudomonadati</taxon>
        <taxon>Pseudomonadota</taxon>
        <taxon>Alphaproteobacteria</taxon>
        <taxon>Hyphomicrobiales</taxon>
        <taxon>Rhizobiaceae</taxon>
        <taxon>Rhizobium/Agrobacterium group</taxon>
        <taxon>Rhizobium</taxon>
    </lineage>
</organism>
<keyword evidence="2" id="KW-0812">Transmembrane</keyword>
<accession>A0A9X1NQG1</accession>
<feature type="domain" description="VanZ-like" evidence="3">
    <location>
        <begin position="38"/>
        <end position="105"/>
    </location>
</feature>
<feature type="region of interest" description="Disordered" evidence="1">
    <location>
        <begin position="121"/>
        <end position="160"/>
    </location>
</feature>
<reference evidence="4" key="1">
    <citation type="submission" date="2021-12" db="EMBL/GenBank/DDBJ databases">
        <authorList>
            <person name="Li Y."/>
        </authorList>
    </citation>
    <scope>NUCLEOTIDE SEQUENCE</scope>
    <source>
        <strain evidence="4">DKSPLA3</strain>
    </source>
</reference>
<sequence length="160" mass="17051">MTLRSLFRAAAWAALLVLVAVTISPIGWRPPTVTVVGLDRAAAFALAGAIFAIAYPRRWLSLALFLIAAAFFIEMLQWISPTRHARFSDALVKSLGSLIGLAVGKLALVARRRWLADRQRPKRGSGAMLHGPALGAGRDDAGGIAEPDAPGAARYRVPAE</sequence>
<gene>
    <name evidence="4" type="ORF">LRX75_08185</name>
</gene>
<evidence type="ECO:0000256" key="1">
    <source>
        <dbReference type="SAM" id="MobiDB-lite"/>
    </source>
</evidence>
<evidence type="ECO:0000313" key="4">
    <source>
        <dbReference type="EMBL" id="MCD7109020.1"/>
    </source>
</evidence>
<evidence type="ECO:0000313" key="5">
    <source>
        <dbReference type="Proteomes" id="UP001139089"/>
    </source>
</evidence>
<feature type="transmembrane region" description="Helical" evidence="2">
    <location>
        <begin position="91"/>
        <end position="110"/>
    </location>
</feature>
<proteinExistence type="predicted"/>